<comment type="similarity">
    <text evidence="10">Belongs to the peptidase M15 family.</text>
</comment>
<dbReference type="Gene3D" id="3.30.1380.10">
    <property type="match status" value="1"/>
</dbReference>
<evidence type="ECO:0000256" key="4">
    <source>
        <dbReference type="ARBA" id="ARBA00022723"/>
    </source>
</evidence>
<accession>A0A160TCC8</accession>
<evidence type="ECO:0000256" key="2">
    <source>
        <dbReference type="ARBA" id="ARBA00004776"/>
    </source>
</evidence>
<comment type="cofactor">
    <cofactor evidence="1">
        <name>Zn(2+)</name>
        <dbReference type="ChEBI" id="CHEBI:29105"/>
    </cofactor>
</comment>
<sequence>MLDRRRFLQQAALVGTAGLVGISPLANAASQEEKTLRLYNIHTGESLKATFWADGGFIDSEVQDIDLLMRDHRANQALAMQRDLYLNLYRLQQALNPNQPIQIISGYRSPQTNQMLRAASNGVAKHSLHMEGRALDIRFPGISCRDLQKAALQMRKGGVGYYPQSGFVHIDTGRVRQWTA</sequence>
<keyword evidence="3" id="KW-0645">Protease</keyword>
<gene>
    <name evidence="12" type="ORF">MGWOODY_Tha1417</name>
</gene>
<keyword evidence="4" id="KW-0479">Metal-binding</keyword>
<dbReference type="InterPro" id="IPR006311">
    <property type="entry name" value="TAT_signal"/>
</dbReference>
<keyword evidence="8" id="KW-0482">Metalloprotease</keyword>
<evidence type="ECO:0000256" key="6">
    <source>
        <dbReference type="ARBA" id="ARBA00022801"/>
    </source>
</evidence>
<evidence type="ECO:0000256" key="7">
    <source>
        <dbReference type="ARBA" id="ARBA00022833"/>
    </source>
</evidence>
<name>A0A160TCC8_9ZZZZ</name>
<dbReference type="InterPro" id="IPR019546">
    <property type="entry name" value="TAT_signal_bac_arc"/>
</dbReference>
<dbReference type="SUPFAM" id="SSF55166">
    <property type="entry name" value="Hedgehog/DD-peptidase"/>
    <property type="match status" value="1"/>
</dbReference>
<evidence type="ECO:0000256" key="3">
    <source>
        <dbReference type="ARBA" id="ARBA00022670"/>
    </source>
</evidence>
<dbReference type="GO" id="GO:0046872">
    <property type="term" value="F:metal ion binding"/>
    <property type="evidence" value="ECO:0007669"/>
    <property type="project" value="UniProtKB-KW"/>
</dbReference>
<evidence type="ECO:0000313" key="12">
    <source>
        <dbReference type="EMBL" id="CUS42135.1"/>
    </source>
</evidence>
<dbReference type="Pfam" id="PF05951">
    <property type="entry name" value="Peptidase_M15_2"/>
    <property type="match status" value="1"/>
</dbReference>
<evidence type="ECO:0000256" key="5">
    <source>
        <dbReference type="ARBA" id="ARBA00022729"/>
    </source>
</evidence>
<dbReference type="InterPro" id="IPR009045">
    <property type="entry name" value="Zn_M74/Hedgehog-like"/>
</dbReference>
<dbReference type="PROSITE" id="PS51318">
    <property type="entry name" value="TAT"/>
    <property type="match status" value="1"/>
</dbReference>
<evidence type="ECO:0000256" key="8">
    <source>
        <dbReference type="ARBA" id="ARBA00023049"/>
    </source>
</evidence>
<proteinExistence type="inferred from homology"/>
<evidence type="ECO:0000256" key="11">
    <source>
        <dbReference type="ARBA" id="ARBA00093666"/>
    </source>
</evidence>
<evidence type="ECO:0000256" key="9">
    <source>
        <dbReference type="ARBA" id="ARBA00023316"/>
    </source>
</evidence>
<dbReference type="NCBIfam" id="TIGR01409">
    <property type="entry name" value="TAT_signal_seq"/>
    <property type="match status" value="1"/>
</dbReference>
<keyword evidence="9" id="KW-0961">Cell wall biogenesis/degradation</keyword>
<dbReference type="PANTHER" id="PTHR37425">
    <property type="match status" value="1"/>
</dbReference>
<dbReference type="EMBL" id="CZQC01000061">
    <property type="protein sequence ID" value="CUS42135.1"/>
    <property type="molecule type" value="Genomic_DNA"/>
</dbReference>
<keyword evidence="7" id="KW-0862">Zinc</keyword>
<evidence type="ECO:0000256" key="10">
    <source>
        <dbReference type="ARBA" id="ARBA00093448"/>
    </source>
</evidence>
<dbReference type="GO" id="GO:0071555">
    <property type="term" value="P:cell wall organization"/>
    <property type="evidence" value="ECO:0007669"/>
    <property type="project" value="UniProtKB-KW"/>
</dbReference>
<reference evidence="12" key="1">
    <citation type="submission" date="2015-10" db="EMBL/GenBank/DDBJ databases">
        <authorList>
            <person name="Gilbert D.G."/>
        </authorList>
    </citation>
    <scope>NUCLEOTIDE SEQUENCE</scope>
</reference>
<dbReference type="AlphaFoldDB" id="A0A160TCC8"/>
<dbReference type="GO" id="GO:0008237">
    <property type="term" value="F:metallopeptidase activity"/>
    <property type="evidence" value="ECO:0007669"/>
    <property type="project" value="UniProtKB-KW"/>
</dbReference>
<organism evidence="12">
    <name type="scientific">hydrothermal vent metagenome</name>
    <dbReference type="NCBI Taxonomy" id="652676"/>
    <lineage>
        <taxon>unclassified sequences</taxon>
        <taxon>metagenomes</taxon>
        <taxon>ecological metagenomes</taxon>
    </lineage>
</organism>
<keyword evidence="5" id="KW-0732">Signal</keyword>
<evidence type="ECO:0000256" key="1">
    <source>
        <dbReference type="ARBA" id="ARBA00001947"/>
    </source>
</evidence>
<keyword evidence="6" id="KW-0378">Hydrolase</keyword>
<dbReference type="PANTHER" id="PTHR37425:SF1">
    <property type="entry name" value="OUTER MEMBRANE PROTEIN"/>
    <property type="match status" value="1"/>
</dbReference>
<protein>
    <recommendedName>
        <fullName evidence="11">Murein endopeptidase K</fullName>
    </recommendedName>
</protein>
<comment type="pathway">
    <text evidence="2">Cell wall biogenesis; cell wall polysaccharide biosynthesis.</text>
</comment>
<dbReference type="InterPro" id="IPR010275">
    <property type="entry name" value="MepK"/>
</dbReference>
<dbReference type="GO" id="GO:0006508">
    <property type="term" value="P:proteolysis"/>
    <property type="evidence" value="ECO:0007669"/>
    <property type="project" value="UniProtKB-KW"/>
</dbReference>
<dbReference type="CDD" id="cd14844">
    <property type="entry name" value="Zn-DD-carboxypeptidase_like"/>
    <property type="match status" value="1"/>
</dbReference>